<organism evidence="2 3">
    <name type="scientific">Cymbomonas tetramitiformis</name>
    <dbReference type="NCBI Taxonomy" id="36881"/>
    <lineage>
        <taxon>Eukaryota</taxon>
        <taxon>Viridiplantae</taxon>
        <taxon>Chlorophyta</taxon>
        <taxon>Pyramimonadophyceae</taxon>
        <taxon>Pyramimonadales</taxon>
        <taxon>Pyramimonadaceae</taxon>
        <taxon>Cymbomonas</taxon>
    </lineage>
</organism>
<evidence type="ECO:0000313" key="2">
    <source>
        <dbReference type="EMBL" id="KAK3242676.1"/>
    </source>
</evidence>
<dbReference type="Proteomes" id="UP001190700">
    <property type="component" value="Unassembled WGS sequence"/>
</dbReference>
<evidence type="ECO:0000256" key="1">
    <source>
        <dbReference type="SAM" id="MobiDB-lite"/>
    </source>
</evidence>
<comment type="caution">
    <text evidence="2">The sequence shown here is derived from an EMBL/GenBank/DDBJ whole genome shotgun (WGS) entry which is preliminary data.</text>
</comment>
<dbReference type="AlphaFoldDB" id="A0AAE0EVY6"/>
<proteinExistence type="predicted"/>
<accession>A0AAE0EVY6</accession>
<gene>
    <name evidence="2" type="ORF">CYMTET_47645</name>
</gene>
<protein>
    <submittedName>
        <fullName evidence="2">Uncharacterized protein</fullName>
    </submittedName>
</protein>
<keyword evidence="3" id="KW-1185">Reference proteome</keyword>
<reference evidence="2 3" key="1">
    <citation type="journal article" date="2015" name="Genome Biol. Evol.">
        <title>Comparative Genomics of a Bacterivorous Green Alga Reveals Evolutionary Causalities and Consequences of Phago-Mixotrophic Mode of Nutrition.</title>
        <authorList>
            <person name="Burns J.A."/>
            <person name="Paasch A."/>
            <person name="Narechania A."/>
            <person name="Kim E."/>
        </authorList>
    </citation>
    <scope>NUCLEOTIDE SEQUENCE [LARGE SCALE GENOMIC DNA]</scope>
    <source>
        <strain evidence="2 3">PLY_AMNH</strain>
    </source>
</reference>
<evidence type="ECO:0000313" key="3">
    <source>
        <dbReference type="Proteomes" id="UP001190700"/>
    </source>
</evidence>
<sequence>MKDVVGILYVPSRVCRRGRPLASSWRGAACDHLSFSASNFWGHSATKLDTRRVVAHTSKEDRPSRDPPDIPKPRSPPKEKEKQEENLGYLSRIGKFFARFYPDLTETEERDSIVLPFEEPLVELDRRIQEVRPRFIVAPVDSQAIECRSDATRAWARLHLTLPRDVARFHVDLRAISSDWAWH</sequence>
<dbReference type="EMBL" id="LGRX02033138">
    <property type="protein sequence ID" value="KAK3242676.1"/>
    <property type="molecule type" value="Genomic_DNA"/>
</dbReference>
<name>A0AAE0EVY6_9CHLO</name>
<feature type="region of interest" description="Disordered" evidence="1">
    <location>
        <begin position="54"/>
        <end position="84"/>
    </location>
</feature>